<proteinExistence type="predicted"/>
<sequence>MSKPFNSFEEQIEILKSRNLNFINENAARDILSTYSYYEIINGYKEVGLESDDYFKEGATFEQLYNLFLMDKKLGH</sequence>
<dbReference type="Proteomes" id="UP001238096">
    <property type="component" value="Chromosome"/>
</dbReference>
<organism evidence="1 2">
    <name type="scientific">Streptococcus didelphis</name>
    <dbReference type="NCBI Taxonomy" id="102886"/>
    <lineage>
        <taxon>Bacteria</taxon>
        <taxon>Bacillati</taxon>
        <taxon>Bacillota</taxon>
        <taxon>Bacilli</taxon>
        <taxon>Lactobacillales</taxon>
        <taxon>Streptococcaceae</taxon>
        <taxon>Streptococcus</taxon>
    </lineage>
</organism>
<dbReference type="InterPro" id="IPR011664">
    <property type="entry name" value="Abi_system_AbiD/AbiF-like"/>
</dbReference>
<gene>
    <name evidence="1" type="ORF">N1496_02870</name>
</gene>
<evidence type="ECO:0000313" key="1">
    <source>
        <dbReference type="EMBL" id="WMB28524.1"/>
    </source>
</evidence>
<dbReference type="Pfam" id="PF07751">
    <property type="entry name" value="Abi_2"/>
    <property type="match status" value="1"/>
</dbReference>
<reference evidence="2" key="1">
    <citation type="submission" date="2022-10" db="EMBL/GenBank/DDBJ databases">
        <title>Streptococcus didelphis as causative of fatal infections in opossums (Didelphis albiventris).</title>
        <authorList>
            <person name="Breyer G.M."/>
            <person name="Da Silva M.E.R.J."/>
            <person name="Siqueira F.M."/>
        </authorList>
    </citation>
    <scope>NUCLEOTIDE SEQUENCE [LARGE SCALE GENOMIC DNA]</scope>
    <source>
        <strain evidence="2">LBVP101/21</strain>
    </source>
</reference>
<dbReference type="EMBL" id="CP110509">
    <property type="protein sequence ID" value="WMB28524.1"/>
    <property type="molecule type" value="Genomic_DNA"/>
</dbReference>
<keyword evidence="2" id="KW-1185">Reference proteome</keyword>
<protein>
    <submittedName>
        <fullName evidence="1">Abi family protein</fullName>
    </submittedName>
</protein>
<evidence type="ECO:0000313" key="2">
    <source>
        <dbReference type="Proteomes" id="UP001238096"/>
    </source>
</evidence>
<name>A0ABY9LI53_9STRE</name>
<accession>A0ABY9LI53</accession>
<dbReference type="RefSeq" id="WP_026216401.1">
    <property type="nucleotide sequence ID" value="NZ_CP104407.1"/>
</dbReference>